<sequence length="591" mass="65288">MKTWEFVSNLREALSLLWRASPGAVALAIISNLVIGLIPAALLYFNAQLIERLTSNAPLAALMTLVVVYFVLGGFQDGLTAISSFIVDTLRDSVGASLKRHVNEAVSNYPKLTIHEDADLRETAILATRASEHIGDLISHLHAVCVGAVMIIPLLVLSGQSAWWIPFLMLAGMVPSVLFRAKAERESWDVTESHATTFNALRIHERILTQPEYAKDLRIYRMQGRILHTWQNLYDSYLASIRHVRLRNALKLAATSTTASIFLGIPLYAAISRYQAGQSSIAQLAFLLGALVQLKDGLAAVIFNFGDLLSLSYSVRPLRKLAEAYERNARRFVTNDTCATASSETPPIQPCVALRNVDRCYPGTARAALDRINLEIHHREVVAVVGENGAGKTTLVKLLSGFYEPTAGELIWSTPHAEPKVVAVFQDFARFPLDTYENLVMNNDRRRAHACLHAVGLDVLSDTLHTPLTTESPDGIDLSGGQWQRLAIARAMIHADDADLLVFDEPTSALDPESEADIMRLILDLSRKKTAIIVSHRLALTRFVDRILVLDQGRLIEDGSHDELMKQGGKYARMFESQAQFYREGAACANT</sequence>
<evidence type="ECO:0000313" key="12">
    <source>
        <dbReference type="EMBL" id="RKP44443.1"/>
    </source>
</evidence>
<proteinExistence type="predicted"/>
<keyword evidence="8 9" id="KW-0472">Membrane</keyword>
<evidence type="ECO:0000256" key="5">
    <source>
        <dbReference type="ARBA" id="ARBA00022741"/>
    </source>
</evidence>
<feature type="domain" description="ABC transporter" evidence="10">
    <location>
        <begin position="352"/>
        <end position="577"/>
    </location>
</feature>
<dbReference type="AlphaFoldDB" id="A0A494XA36"/>
<dbReference type="EMBL" id="RBZU01000020">
    <property type="protein sequence ID" value="RKP44443.1"/>
    <property type="molecule type" value="Genomic_DNA"/>
</dbReference>
<dbReference type="Pfam" id="PF00005">
    <property type="entry name" value="ABC_tran"/>
    <property type="match status" value="1"/>
</dbReference>
<keyword evidence="4 9" id="KW-0812">Transmembrane</keyword>
<feature type="transmembrane region" description="Helical" evidence="9">
    <location>
        <begin position="162"/>
        <end position="179"/>
    </location>
</feature>
<evidence type="ECO:0000256" key="1">
    <source>
        <dbReference type="ARBA" id="ARBA00004651"/>
    </source>
</evidence>
<evidence type="ECO:0000256" key="8">
    <source>
        <dbReference type="ARBA" id="ARBA00023136"/>
    </source>
</evidence>
<dbReference type="OrthoDB" id="9806127at2"/>
<organism evidence="12 13">
    <name type="scientific">Pararobbsia silviterrae</name>
    <dbReference type="NCBI Taxonomy" id="1792498"/>
    <lineage>
        <taxon>Bacteria</taxon>
        <taxon>Pseudomonadati</taxon>
        <taxon>Pseudomonadota</taxon>
        <taxon>Betaproteobacteria</taxon>
        <taxon>Burkholderiales</taxon>
        <taxon>Burkholderiaceae</taxon>
        <taxon>Pararobbsia</taxon>
    </lineage>
</organism>
<reference evidence="12 13" key="1">
    <citation type="submission" date="2018-10" db="EMBL/GenBank/DDBJ databases">
        <title>Robbsia sp. DHC34, isolated from soil.</title>
        <authorList>
            <person name="Gao Z.-H."/>
            <person name="Qiu L.-H."/>
        </authorList>
    </citation>
    <scope>NUCLEOTIDE SEQUENCE [LARGE SCALE GENOMIC DNA]</scope>
    <source>
        <strain evidence="12 13">DHC34</strain>
    </source>
</reference>
<protein>
    <submittedName>
        <fullName evidence="12">ABC transporter ATP-binding protein</fullName>
    </submittedName>
</protein>
<dbReference type="InterPro" id="IPR017871">
    <property type="entry name" value="ABC_transporter-like_CS"/>
</dbReference>
<dbReference type="PROSITE" id="PS50929">
    <property type="entry name" value="ABC_TM1F"/>
    <property type="match status" value="1"/>
</dbReference>
<evidence type="ECO:0000256" key="3">
    <source>
        <dbReference type="ARBA" id="ARBA00022519"/>
    </source>
</evidence>
<dbReference type="PROSITE" id="PS00211">
    <property type="entry name" value="ABC_TRANSPORTER_1"/>
    <property type="match status" value="1"/>
</dbReference>
<evidence type="ECO:0000256" key="4">
    <source>
        <dbReference type="ARBA" id="ARBA00022692"/>
    </source>
</evidence>
<dbReference type="SUPFAM" id="SSF90123">
    <property type="entry name" value="ABC transporter transmembrane region"/>
    <property type="match status" value="1"/>
</dbReference>
<dbReference type="RefSeq" id="WP_121091340.1">
    <property type="nucleotide sequence ID" value="NZ_RBZU01000020.1"/>
</dbReference>
<dbReference type="InterPro" id="IPR039421">
    <property type="entry name" value="Type_1_exporter"/>
</dbReference>
<dbReference type="InterPro" id="IPR003593">
    <property type="entry name" value="AAA+_ATPase"/>
</dbReference>
<evidence type="ECO:0000259" key="10">
    <source>
        <dbReference type="PROSITE" id="PS50893"/>
    </source>
</evidence>
<dbReference type="SMART" id="SM00382">
    <property type="entry name" value="AAA"/>
    <property type="match status" value="1"/>
</dbReference>
<dbReference type="Gene3D" id="1.20.1560.10">
    <property type="entry name" value="ABC transporter type 1, transmembrane domain"/>
    <property type="match status" value="1"/>
</dbReference>
<evidence type="ECO:0000313" key="13">
    <source>
        <dbReference type="Proteomes" id="UP000270342"/>
    </source>
</evidence>
<comment type="caution">
    <text evidence="12">The sequence shown here is derived from an EMBL/GenBank/DDBJ whole genome shotgun (WGS) entry which is preliminary data.</text>
</comment>
<dbReference type="GO" id="GO:0034040">
    <property type="term" value="F:ATPase-coupled lipid transmembrane transporter activity"/>
    <property type="evidence" value="ECO:0007669"/>
    <property type="project" value="TreeGrafter"/>
</dbReference>
<dbReference type="GO" id="GO:0005886">
    <property type="term" value="C:plasma membrane"/>
    <property type="evidence" value="ECO:0007669"/>
    <property type="project" value="UniProtKB-SubCell"/>
</dbReference>
<dbReference type="InterPro" id="IPR036640">
    <property type="entry name" value="ABC1_TM_sf"/>
</dbReference>
<comment type="subcellular location">
    <subcellularLocation>
        <location evidence="1">Cell membrane</location>
        <topology evidence="1">Multi-pass membrane protein</topology>
    </subcellularLocation>
</comment>
<accession>A0A494XA36</accession>
<feature type="transmembrane region" description="Helical" evidence="9">
    <location>
        <begin position="252"/>
        <end position="271"/>
    </location>
</feature>
<dbReference type="GO" id="GO:0005524">
    <property type="term" value="F:ATP binding"/>
    <property type="evidence" value="ECO:0007669"/>
    <property type="project" value="UniProtKB-KW"/>
</dbReference>
<keyword evidence="6 12" id="KW-0067">ATP-binding</keyword>
<dbReference type="CDD" id="cd03228">
    <property type="entry name" value="ABCC_MRP_Like"/>
    <property type="match status" value="1"/>
</dbReference>
<dbReference type="GO" id="GO:0140359">
    <property type="term" value="F:ABC-type transporter activity"/>
    <property type="evidence" value="ECO:0007669"/>
    <property type="project" value="InterPro"/>
</dbReference>
<dbReference type="InterPro" id="IPR011527">
    <property type="entry name" value="ABC1_TM_dom"/>
</dbReference>
<feature type="transmembrane region" description="Helical" evidence="9">
    <location>
        <begin position="137"/>
        <end position="156"/>
    </location>
</feature>
<dbReference type="InterPro" id="IPR003439">
    <property type="entry name" value="ABC_transporter-like_ATP-bd"/>
</dbReference>
<evidence type="ECO:0000259" key="11">
    <source>
        <dbReference type="PROSITE" id="PS50929"/>
    </source>
</evidence>
<feature type="domain" description="ABC transmembrane type-1" evidence="11">
    <location>
        <begin position="26"/>
        <end position="310"/>
    </location>
</feature>
<evidence type="ECO:0000256" key="2">
    <source>
        <dbReference type="ARBA" id="ARBA00022475"/>
    </source>
</evidence>
<dbReference type="PROSITE" id="PS50893">
    <property type="entry name" value="ABC_TRANSPORTER_2"/>
    <property type="match status" value="1"/>
</dbReference>
<feature type="transmembrane region" description="Helical" evidence="9">
    <location>
        <begin position="21"/>
        <end position="45"/>
    </location>
</feature>
<dbReference type="GO" id="GO:0016887">
    <property type="term" value="F:ATP hydrolysis activity"/>
    <property type="evidence" value="ECO:0007669"/>
    <property type="project" value="InterPro"/>
</dbReference>
<keyword evidence="5" id="KW-0547">Nucleotide-binding</keyword>
<name>A0A494XA36_9BURK</name>
<dbReference type="Gene3D" id="3.40.50.300">
    <property type="entry name" value="P-loop containing nucleotide triphosphate hydrolases"/>
    <property type="match status" value="1"/>
</dbReference>
<dbReference type="PANTHER" id="PTHR24221">
    <property type="entry name" value="ATP-BINDING CASSETTE SUB-FAMILY B"/>
    <property type="match status" value="1"/>
</dbReference>
<keyword evidence="7 9" id="KW-1133">Transmembrane helix</keyword>
<feature type="transmembrane region" description="Helical" evidence="9">
    <location>
        <begin position="57"/>
        <end position="75"/>
    </location>
</feature>
<dbReference type="Proteomes" id="UP000270342">
    <property type="component" value="Unassembled WGS sequence"/>
</dbReference>
<dbReference type="InterPro" id="IPR027417">
    <property type="entry name" value="P-loop_NTPase"/>
</dbReference>
<keyword evidence="2" id="KW-1003">Cell membrane</keyword>
<gene>
    <name evidence="12" type="ORF">D7S86_27610</name>
</gene>
<evidence type="ECO:0000256" key="9">
    <source>
        <dbReference type="SAM" id="Phobius"/>
    </source>
</evidence>
<evidence type="ECO:0000256" key="6">
    <source>
        <dbReference type="ARBA" id="ARBA00022840"/>
    </source>
</evidence>
<keyword evidence="3" id="KW-0997">Cell inner membrane</keyword>
<dbReference type="PANTHER" id="PTHR24221:SF646">
    <property type="entry name" value="HAEMOLYSIN SECRETION ATP-BINDING PROTEIN"/>
    <property type="match status" value="1"/>
</dbReference>
<keyword evidence="13" id="KW-1185">Reference proteome</keyword>
<dbReference type="SUPFAM" id="SSF52540">
    <property type="entry name" value="P-loop containing nucleoside triphosphate hydrolases"/>
    <property type="match status" value="1"/>
</dbReference>
<evidence type="ECO:0000256" key="7">
    <source>
        <dbReference type="ARBA" id="ARBA00022989"/>
    </source>
</evidence>